<name>A0ABY4CCA2_9BACT</name>
<reference evidence="1" key="1">
    <citation type="submission" date="2022-03" db="EMBL/GenBank/DDBJ databases">
        <title>Genome Identification and Characterization of new species Bdellovibrio reynosense LBG001 sp. nov. from a Mexico soil sample.</title>
        <authorList>
            <person name="Camilli A."/>
            <person name="Ajao Y."/>
            <person name="Guo X."/>
        </authorList>
    </citation>
    <scope>NUCLEOTIDE SEQUENCE</scope>
    <source>
        <strain evidence="1">LBG001</strain>
    </source>
</reference>
<protein>
    <submittedName>
        <fullName evidence="1">Uncharacterized protein</fullName>
    </submittedName>
</protein>
<gene>
    <name evidence="1" type="ORF">MNR06_06090</name>
</gene>
<evidence type="ECO:0000313" key="1">
    <source>
        <dbReference type="EMBL" id="UOF02520.1"/>
    </source>
</evidence>
<proteinExistence type="predicted"/>
<dbReference type="Proteomes" id="UP000830116">
    <property type="component" value="Chromosome"/>
</dbReference>
<dbReference type="RefSeq" id="WP_243540099.1">
    <property type="nucleotide sequence ID" value="NZ_CP093442.1"/>
</dbReference>
<accession>A0ABY4CCA2</accession>
<organism evidence="1 2">
    <name type="scientific">Bdellovibrio reynosensis</name>
    <dbReference type="NCBI Taxonomy" id="2835041"/>
    <lineage>
        <taxon>Bacteria</taxon>
        <taxon>Pseudomonadati</taxon>
        <taxon>Bdellovibrionota</taxon>
        <taxon>Bdellovibrionia</taxon>
        <taxon>Bdellovibrionales</taxon>
        <taxon>Pseudobdellovibrionaceae</taxon>
        <taxon>Bdellovibrio</taxon>
    </lineage>
</organism>
<sequence>MIKELWNSFPRILEEKINALLDEAEPSSTKAFQLYKTCQREQVFSGTFEKFTEHLDQYFSIAKSDRRKSDIDQLLDRPLHSSVYLEFHLNFRTAQVSALSVSNIVSWAHNLLRLNYRNNSPVISSDVINKALQYIISPPLYEKAQDISFADFCEAWKKTVFKLFGKQYDGEFTQIMNELKWLDKQSTEMAEARSISHEPFIPTIYLTQTEIDWTESVHRAVFFHQPVPKFPLSKGPQKQRLIDLQRAISLYKIVQSSKLPEFVKHRENIRTTILSRCESLLKDRAR</sequence>
<evidence type="ECO:0000313" key="2">
    <source>
        <dbReference type="Proteomes" id="UP000830116"/>
    </source>
</evidence>
<dbReference type="EMBL" id="CP093442">
    <property type="protein sequence ID" value="UOF02520.1"/>
    <property type="molecule type" value="Genomic_DNA"/>
</dbReference>
<keyword evidence="2" id="KW-1185">Reference proteome</keyword>